<evidence type="ECO:0000313" key="2">
    <source>
        <dbReference type="Proteomes" id="UP000636956"/>
    </source>
</evidence>
<dbReference type="Proteomes" id="UP000636956">
    <property type="component" value="Unassembled WGS sequence"/>
</dbReference>
<evidence type="ECO:0000313" key="1">
    <source>
        <dbReference type="EMBL" id="GGJ84407.1"/>
    </source>
</evidence>
<dbReference type="AlphaFoldDB" id="A0A917PLW7"/>
<organism evidence="1 2">
    <name type="scientific">Agromyces bauzanensis</name>
    <dbReference type="NCBI Taxonomy" id="1308924"/>
    <lineage>
        <taxon>Bacteria</taxon>
        <taxon>Bacillati</taxon>
        <taxon>Actinomycetota</taxon>
        <taxon>Actinomycetes</taxon>
        <taxon>Micrococcales</taxon>
        <taxon>Microbacteriaceae</taxon>
        <taxon>Agromyces</taxon>
    </lineage>
</organism>
<protein>
    <submittedName>
        <fullName evidence="1">Uncharacterized protein</fullName>
    </submittedName>
</protein>
<comment type="caution">
    <text evidence="1">The sequence shown here is derived from an EMBL/GenBank/DDBJ whole genome shotgun (WGS) entry which is preliminary data.</text>
</comment>
<name>A0A917PLW7_9MICO</name>
<dbReference type="RefSeq" id="WP_188743620.1">
    <property type="nucleotide sequence ID" value="NZ_BAABFW010000023.1"/>
</dbReference>
<reference evidence="1" key="2">
    <citation type="submission" date="2020-09" db="EMBL/GenBank/DDBJ databases">
        <authorList>
            <person name="Sun Q."/>
            <person name="Zhou Y."/>
        </authorList>
    </citation>
    <scope>NUCLEOTIDE SEQUENCE</scope>
    <source>
        <strain evidence="1">CGMCC 1.8984</strain>
    </source>
</reference>
<gene>
    <name evidence="1" type="ORF">GCM10011372_23370</name>
</gene>
<sequence length="110" mass="11835">MQDAPPPAVPLALAGRTVTPELVDAARRHLVMLRALHEEVRLTVPTLCPPGTGAWRSAAADRYVERLDHLRDRLIGALGCLADASAALDERIRRMQAQLDAQHAAGGTGR</sequence>
<keyword evidence="2" id="KW-1185">Reference proteome</keyword>
<accession>A0A917PLW7</accession>
<reference evidence="1" key="1">
    <citation type="journal article" date="2014" name="Int. J. Syst. Evol. Microbiol.">
        <title>Complete genome sequence of Corynebacterium casei LMG S-19264T (=DSM 44701T), isolated from a smear-ripened cheese.</title>
        <authorList>
            <consortium name="US DOE Joint Genome Institute (JGI-PGF)"/>
            <person name="Walter F."/>
            <person name="Albersmeier A."/>
            <person name="Kalinowski J."/>
            <person name="Ruckert C."/>
        </authorList>
    </citation>
    <scope>NUCLEOTIDE SEQUENCE</scope>
    <source>
        <strain evidence="1">CGMCC 1.8984</strain>
    </source>
</reference>
<proteinExistence type="predicted"/>
<dbReference type="EMBL" id="BMMD01000013">
    <property type="protein sequence ID" value="GGJ84407.1"/>
    <property type="molecule type" value="Genomic_DNA"/>
</dbReference>